<dbReference type="InterPro" id="IPR013216">
    <property type="entry name" value="Methyltransf_11"/>
</dbReference>
<evidence type="ECO:0000313" key="3">
    <source>
        <dbReference type="EMBL" id="KKN02561.1"/>
    </source>
</evidence>
<proteinExistence type="predicted"/>
<dbReference type="CDD" id="cd02440">
    <property type="entry name" value="AdoMet_MTases"/>
    <property type="match status" value="1"/>
</dbReference>
<dbReference type="GO" id="GO:0008757">
    <property type="term" value="F:S-adenosylmethionine-dependent methyltransferase activity"/>
    <property type="evidence" value="ECO:0007669"/>
    <property type="project" value="InterPro"/>
</dbReference>
<dbReference type="PANTHER" id="PTHR44068:SF11">
    <property type="entry name" value="GERANYL DIPHOSPHATE 2-C-METHYLTRANSFERASE"/>
    <property type="match status" value="1"/>
</dbReference>
<evidence type="ECO:0000259" key="2">
    <source>
        <dbReference type="Pfam" id="PF08241"/>
    </source>
</evidence>
<dbReference type="PANTHER" id="PTHR44068">
    <property type="entry name" value="ZGC:194242"/>
    <property type="match status" value="1"/>
</dbReference>
<sequence>MQDYEKSDKFLLDNIIIEILRCPSCHTDNSINSSLICGKCGKKYSHYKGVPILINKSYEEYDLDESEENYGNARIYQPIGLKSEKFYKYIIFKPSAQTEFELLRLKYEYPIKLCNYTLDYFSKYITNDNYKILDIGSGTGTYDHLIVENHPSCYIFGIEIIKNAAAISQELLGGAHLEYICADATNLPIISNHFDIVYTKNSVEHAGISMMEEIYRVLKPGGKALIIGPGYIQAFTCKPLRLIHLLISKLKRKKYEVHGFKVSVYKKTFRSLGFHLIKHDAFCFNTKQRSYSKKVEGNITILKIMLFFNNIIEKILRRLKLFSFLWIQVFELMKPRNKLLINK</sequence>
<dbReference type="InterPro" id="IPR029063">
    <property type="entry name" value="SAM-dependent_MTases_sf"/>
</dbReference>
<dbReference type="Gene3D" id="3.40.50.150">
    <property type="entry name" value="Vaccinia Virus protein VP39"/>
    <property type="match status" value="1"/>
</dbReference>
<dbReference type="Gene3D" id="2.20.25.10">
    <property type="match status" value="1"/>
</dbReference>
<dbReference type="EMBL" id="LAZR01005136">
    <property type="protein sequence ID" value="KKN02561.1"/>
    <property type="molecule type" value="Genomic_DNA"/>
</dbReference>
<protein>
    <recommendedName>
        <fullName evidence="2">Methyltransferase type 11 domain-containing protein</fullName>
    </recommendedName>
</protein>
<feature type="domain" description="Methyltransferase type 11" evidence="2">
    <location>
        <begin position="133"/>
        <end position="226"/>
    </location>
</feature>
<dbReference type="InterPro" id="IPR050447">
    <property type="entry name" value="Erg6_SMT_methyltransf"/>
</dbReference>
<keyword evidence="1" id="KW-0808">Transferase</keyword>
<comment type="caution">
    <text evidence="3">The sequence shown here is derived from an EMBL/GenBank/DDBJ whole genome shotgun (WGS) entry which is preliminary data.</text>
</comment>
<dbReference type="Pfam" id="PF08241">
    <property type="entry name" value="Methyltransf_11"/>
    <property type="match status" value="1"/>
</dbReference>
<reference evidence="3" key="1">
    <citation type="journal article" date="2015" name="Nature">
        <title>Complex archaea that bridge the gap between prokaryotes and eukaryotes.</title>
        <authorList>
            <person name="Spang A."/>
            <person name="Saw J.H."/>
            <person name="Jorgensen S.L."/>
            <person name="Zaremba-Niedzwiedzka K."/>
            <person name="Martijn J."/>
            <person name="Lind A.E."/>
            <person name="van Eijk R."/>
            <person name="Schleper C."/>
            <person name="Guy L."/>
            <person name="Ettema T.J."/>
        </authorList>
    </citation>
    <scope>NUCLEOTIDE SEQUENCE</scope>
</reference>
<dbReference type="AlphaFoldDB" id="A0A0F9PN98"/>
<gene>
    <name evidence="3" type="ORF">LCGC14_1116510</name>
</gene>
<dbReference type="SUPFAM" id="SSF53335">
    <property type="entry name" value="S-adenosyl-L-methionine-dependent methyltransferases"/>
    <property type="match status" value="1"/>
</dbReference>
<organism evidence="3">
    <name type="scientific">marine sediment metagenome</name>
    <dbReference type="NCBI Taxonomy" id="412755"/>
    <lineage>
        <taxon>unclassified sequences</taxon>
        <taxon>metagenomes</taxon>
        <taxon>ecological metagenomes</taxon>
    </lineage>
</organism>
<dbReference type="SUPFAM" id="SSF158997">
    <property type="entry name" value="Trm112p-like"/>
    <property type="match status" value="1"/>
</dbReference>
<evidence type="ECO:0000256" key="1">
    <source>
        <dbReference type="ARBA" id="ARBA00022679"/>
    </source>
</evidence>
<name>A0A0F9PN98_9ZZZZ</name>
<accession>A0A0F9PN98</accession>